<dbReference type="EC" id="3.6.1.22" evidence="4"/>
<dbReference type="InterPro" id="IPR020084">
    <property type="entry name" value="NUDIX_hydrolase_CS"/>
</dbReference>
<dbReference type="GO" id="GO:0019677">
    <property type="term" value="P:NAD+ catabolic process"/>
    <property type="evidence" value="ECO:0007669"/>
    <property type="project" value="TreeGrafter"/>
</dbReference>
<evidence type="ECO:0000256" key="3">
    <source>
        <dbReference type="ARBA" id="ARBA00009595"/>
    </source>
</evidence>
<dbReference type="InterPro" id="IPR049734">
    <property type="entry name" value="NudC-like_C"/>
</dbReference>
<dbReference type="CDD" id="cd03429">
    <property type="entry name" value="NUDIX_NADH_pyrophosphatase_Nudt13"/>
    <property type="match status" value="1"/>
</dbReference>
<organism evidence="13 14">
    <name type="scientific">Micromonospora saelicesensis</name>
    <dbReference type="NCBI Taxonomy" id="285676"/>
    <lineage>
        <taxon>Bacteria</taxon>
        <taxon>Bacillati</taxon>
        <taxon>Actinomycetota</taxon>
        <taxon>Actinomycetes</taxon>
        <taxon>Micromonosporales</taxon>
        <taxon>Micromonosporaceae</taxon>
        <taxon>Micromonospora</taxon>
    </lineage>
</organism>
<dbReference type="PROSITE" id="PS00893">
    <property type="entry name" value="NUDIX_BOX"/>
    <property type="match status" value="1"/>
</dbReference>
<evidence type="ECO:0000256" key="5">
    <source>
        <dbReference type="ARBA" id="ARBA00022723"/>
    </source>
</evidence>
<dbReference type="Proteomes" id="UP000198864">
    <property type="component" value="Unassembled WGS sequence"/>
</dbReference>
<dbReference type="InterPro" id="IPR015797">
    <property type="entry name" value="NUDIX_hydrolase-like_dom_sf"/>
</dbReference>
<comment type="cofactor">
    <cofactor evidence="1">
        <name>Mg(2+)</name>
        <dbReference type="ChEBI" id="CHEBI:18420"/>
    </cofactor>
</comment>
<dbReference type="Gene3D" id="3.90.79.20">
    <property type="match status" value="1"/>
</dbReference>
<evidence type="ECO:0000256" key="4">
    <source>
        <dbReference type="ARBA" id="ARBA00012381"/>
    </source>
</evidence>
<dbReference type="Gene3D" id="3.90.79.10">
    <property type="entry name" value="Nucleoside Triphosphate Pyrophosphohydrolase"/>
    <property type="match status" value="1"/>
</dbReference>
<dbReference type="Pfam" id="PF00293">
    <property type="entry name" value="NUDIX"/>
    <property type="match status" value="1"/>
</dbReference>
<keyword evidence="6 10" id="KW-0378">Hydrolase</keyword>
<evidence type="ECO:0000256" key="10">
    <source>
        <dbReference type="RuleBase" id="RU003476"/>
    </source>
</evidence>
<dbReference type="PROSITE" id="PS51462">
    <property type="entry name" value="NUDIX"/>
    <property type="match status" value="1"/>
</dbReference>
<evidence type="ECO:0000256" key="6">
    <source>
        <dbReference type="ARBA" id="ARBA00022801"/>
    </source>
</evidence>
<dbReference type="EMBL" id="FMCR01000001">
    <property type="protein sequence ID" value="SCE68332.1"/>
    <property type="molecule type" value="Genomic_DNA"/>
</dbReference>
<dbReference type="PANTHER" id="PTHR42904">
    <property type="entry name" value="NUDIX HYDROLASE, NUDC SUBFAMILY"/>
    <property type="match status" value="1"/>
</dbReference>
<dbReference type="NCBIfam" id="NF001299">
    <property type="entry name" value="PRK00241.1"/>
    <property type="match status" value="1"/>
</dbReference>
<dbReference type="PRINTS" id="PR00502">
    <property type="entry name" value="NUDIXFAMILY"/>
</dbReference>
<dbReference type="STRING" id="285676.GA0070561_0830"/>
<dbReference type="GO" id="GO:0035529">
    <property type="term" value="F:NADH pyrophosphatase activity"/>
    <property type="evidence" value="ECO:0007669"/>
    <property type="project" value="TreeGrafter"/>
</dbReference>
<dbReference type="AlphaFoldDB" id="A0A1C4U9J4"/>
<proteinExistence type="inferred from homology"/>
<comment type="similarity">
    <text evidence="3">Belongs to the Nudix hydrolase family. NudC subfamily.</text>
</comment>
<protein>
    <recommendedName>
        <fullName evidence="4">NAD(+) diphosphatase</fullName>
        <ecNumber evidence="4">3.6.1.22</ecNumber>
    </recommendedName>
</protein>
<dbReference type="InterPro" id="IPR050241">
    <property type="entry name" value="NAD-cap_RNA_hydrolase_NudC"/>
</dbReference>
<evidence type="ECO:0000313" key="14">
    <source>
        <dbReference type="Proteomes" id="UP000198864"/>
    </source>
</evidence>
<evidence type="ECO:0000256" key="1">
    <source>
        <dbReference type="ARBA" id="ARBA00001946"/>
    </source>
</evidence>
<keyword evidence="7" id="KW-0460">Magnesium</keyword>
<feature type="region of interest" description="Disordered" evidence="11">
    <location>
        <begin position="1"/>
        <end position="47"/>
    </location>
</feature>
<dbReference type="InterPro" id="IPR020476">
    <property type="entry name" value="Nudix_hydrolase"/>
</dbReference>
<dbReference type="PANTHER" id="PTHR42904:SF6">
    <property type="entry name" value="NAD-CAPPED RNA HYDROLASE NUDT12"/>
    <property type="match status" value="1"/>
</dbReference>
<sequence length="304" mass="31454">MTEPPAEPTTVAPPGGIASGTPGGIAPAPPGGFLPGADRSRPPGPGDLALPVTGAKLLTGVDGQLLRVADLPADTEWVPLGTLDGVPAWGADLTSADDSPGRARGWASLAAEVPEPHATLAGRALAVLTWRRTHRWCGACRAELTDRPGETARQCPDCGLYVPMQLSAAVLVAITRPGPPGHVDELLLVRHATGPTGLWALVAGFVEAGETLEAAVHREVGEEVGLPVDRLAYFGSQPWAISGPGVLLAGFTARAADPHAEPVVDGRELTRAQWFGLDALPAQLPPAYSISRWLIDATVTAGRR</sequence>
<gene>
    <name evidence="13" type="ORF">GA0070561_0830</name>
</gene>
<dbReference type="Pfam" id="PF09297">
    <property type="entry name" value="Zn_ribbon_NUD"/>
    <property type="match status" value="1"/>
</dbReference>
<accession>A0A1C4U9J4</accession>
<comment type="cofactor">
    <cofactor evidence="2">
        <name>Zn(2+)</name>
        <dbReference type="ChEBI" id="CHEBI:29105"/>
    </cofactor>
</comment>
<feature type="compositionally biased region" description="Low complexity" evidence="11">
    <location>
        <begin position="1"/>
        <end position="16"/>
    </location>
</feature>
<evidence type="ECO:0000259" key="12">
    <source>
        <dbReference type="PROSITE" id="PS51462"/>
    </source>
</evidence>
<evidence type="ECO:0000256" key="11">
    <source>
        <dbReference type="SAM" id="MobiDB-lite"/>
    </source>
</evidence>
<evidence type="ECO:0000313" key="13">
    <source>
        <dbReference type="EMBL" id="SCE68332.1"/>
    </source>
</evidence>
<dbReference type="RefSeq" id="WP_167362328.1">
    <property type="nucleotide sequence ID" value="NZ_FMCR01000001.1"/>
</dbReference>
<evidence type="ECO:0000256" key="9">
    <source>
        <dbReference type="ARBA" id="ARBA00023679"/>
    </source>
</evidence>
<dbReference type="GO" id="GO:0006742">
    <property type="term" value="P:NADP+ catabolic process"/>
    <property type="evidence" value="ECO:0007669"/>
    <property type="project" value="TreeGrafter"/>
</dbReference>
<keyword evidence="5" id="KW-0479">Metal-binding</keyword>
<dbReference type="InterPro" id="IPR000086">
    <property type="entry name" value="NUDIX_hydrolase_dom"/>
</dbReference>
<evidence type="ECO:0000256" key="7">
    <source>
        <dbReference type="ARBA" id="ARBA00022842"/>
    </source>
</evidence>
<dbReference type="InterPro" id="IPR015376">
    <property type="entry name" value="Znr_NADH_PPase"/>
</dbReference>
<feature type="domain" description="Nudix hydrolase" evidence="12">
    <location>
        <begin position="165"/>
        <end position="298"/>
    </location>
</feature>
<dbReference type="GO" id="GO:0005829">
    <property type="term" value="C:cytosol"/>
    <property type="evidence" value="ECO:0007669"/>
    <property type="project" value="TreeGrafter"/>
</dbReference>
<keyword evidence="8" id="KW-0520">NAD</keyword>
<dbReference type="GO" id="GO:0046872">
    <property type="term" value="F:metal ion binding"/>
    <property type="evidence" value="ECO:0007669"/>
    <property type="project" value="UniProtKB-KW"/>
</dbReference>
<dbReference type="SUPFAM" id="SSF55811">
    <property type="entry name" value="Nudix"/>
    <property type="match status" value="2"/>
</dbReference>
<evidence type="ECO:0000256" key="8">
    <source>
        <dbReference type="ARBA" id="ARBA00023027"/>
    </source>
</evidence>
<name>A0A1C4U9J4_9ACTN</name>
<reference evidence="13 14" key="1">
    <citation type="submission" date="2016-06" db="EMBL/GenBank/DDBJ databases">
        <authorList>
            <person name="Kjaerup R.B."/>
            <person name="Dalgaard T.S."/>
            <person name="Juul-Madsen H.R."/>
        </authorList>
    </citation>
    <scope>NUCLEOTIDE SEQUENCE [LARGE SCALE GENOMIC DNA]</scope>
    <source>
        <strain evidence="13 14">DSM 44871</strain>
    </source>
</reference>
<comment type="catalytic activity">
    <reaction evidence="9">
        <text>a 5'-end NAD(+)-phospho-ribonucleoside in mRNA + H2O = a 5'-end phospho-adenosine-phospho-ribonucleoside in mRNA + beta-nicotinamide D-ribonucleotide + 2 H(+)</text>
        <dbReference type="Rhea" id="RHEA:60876"/>
        <dbReference type="Rhea" id="RHEA-COMP:15698"/>
        <dbReference type="Rhea" id="RHEA-COMP:15719"/>
        <dbReference type="ChEBI" id="CHEBI:14649"/>
        <dbReference type="ChEBI" id="CHEBI:15377"/>
        <dbReference type="ChEBI" id="CHEBI:15378"/>
        <dbReference type="ChEBI" id="CHEBI:144029"/>
        <dbReference type="ChEBI" id="CHEBI:144051"/>
    </reaction>
    <physiologicalReaction direction="left-to-right" evidence="9">
        <dbReference type="Rhea" id="RHEA:60877"/>
    </physiologicalReaction>
</comment>
<evidence type="ECO:0000256" key="2">
    <source>
        <dbReference type="ARBA" id="ARBA00001947"/>
    </source>
</evidence>